<evidence type="ECO:0000256" key="3">
    <source>
        <dbReference type="ARBA" id="ARBA00022448"/>
    </source>
</evidence>
<dbReference type="PANTHER" id="PTHR42985">
    <property type="entry name" value="SODIUM-COUPLED MONOCARBOXYLATE TRANSPORTER"/>
    <property type="match status" value="1"/>
</dbReference>
<dbReference type="InterPro" id="IPR051163">
    <property type="entry name" value="Sodium:Solute_Symporter_SSF"/>
</dbReference>
<evidence type="ECO:0000313" key="14">
    <source>
        <dbReference type="EMBL" id="CAF1037130.1"/>
    </source>
</evidence>
<sequence length="572" mass="63435">MHLGWIDYGVLTLLLSFSVCIGIYQGCFRSKQLTTNEFLIADGRMRILPTAMSLLASLMSAATLLGIPLEVYSYGTIYIYWIFAYFIGTYLTVNLFIPMFRQIGNLSIYAYLEQRFSLTVRIVITLSYIFVTIFYIAVILYGPSLALSQVTGLHIWLAVLSCGIICTIYTSIGGMKAVIWTDVTQTVMMFLGVILSIIIGFYDAGGIKNVFENVINGNRIQLSTITLDPSIRYTVWSIIIGGGLNATAVYSCLQTQAQRYLCVKNTRSAQKVAWTNFIMCAIMLFLCVSVGCILYAKYSQCDPLRAKMITKPDQLYPLFVIETLGRYPGLTGLFIASILSASLSTVSSGVNSIATVLLEDIYKRISKEDAISDKKQAIISKILSVFIGLLVIFLAFIVSYLGDNIIVIVFQISGSFAAPILGVFLVGFFAPRVNSRSILFGFIFCLIIQTWILLGATLTVKPSIGKGGRLYTSIKGCSSSFNTSQSITTNQSSNPFLPLYSISVMWYSLNAVVIVVIVSLLGSFIFGSNDVKMIDKKLLLSWKDVFSIFWKNNIPQTRETNELETIEEEPML</sequence>
<gene>
    <name evidence="13" type="ORF">BJG266_LOCUS14269</name>
    <name evidence="14" type="ORF">QVE165_LOCUS16868</name>
</gene>
<evidence type="ECO:0000256" key="8">
    <source>
        <dbReference type="ARBA" id="ARBA00023065"/>
    </source>
</evidence>
<feature type="transmembrane region" description="Helical" evidence="12">
    <location>
        <begin position="6"/>
        <end position="26"/>
    </location>
</feature>
<dbReference type="Pfam" id="PF00474">
    <property type="entry name" value="SSF"/>
    <property type="match status" value="1"/>
</dbReference>
<evidence type="ECO:0000256" key="1">
    <source>
        <dbReference type="ARBA" id="ARBA00004651"/>
    </source>
</evidence>
<keyword evidence="3" id="KW-0813">Transport</keyword>
<feature type="transmembrane region" description="Helical" evidence="12">
    <location>
        <begin position="153"/>
        <end position="172"/>
    </location>
</feature>
<feature type="transmembrane region" description="Helical" evidence="12">
    <location>
        <begin position="405"/>
        <end position="430"/>
    </location>
</feature>
<dbReference type="GO" id="GO:0005886">
    <property type="term" value="C:plasma membrane"/>
    <property type="evidence" value="ECO:0007669"/>
    <property type="project" value="UniProtKB-SubCell"/>
</dbReference>
<keyword evidence="6 12" id="KW-1133">Transmembrane helix</keyword>
<proteinExistence type="inferred from homology"/>
<dbReference type="CDD" id="cd11492">
    <property type="entry name" value="SLC5sbd_NIS-SMVT"/>
    <property type="match status" value="1"/>
</dbReference>
<evidence type="ECO:0000256" key="10">
    <source>
        <dbReference type="ARBA" id="ARBA00023201"/>
    </source>
</evidence>
<dbReference type="AlphaFoldDB" id="A0A814JG32"/>
<dbReference type="PROSITE" id="PS50283">
    <property type="entry name" value="NA_SOLUT_SYMP_3"/>
    <property type="match status" value="1"/>
</dbReference>
<dbReference type="EMBL" id="CAJNOM010000096">
    <property type="protein sequence ID" value="CAF1037130.1"/>
    <property type="molecule type" value="Genomic_DNA"/>
</dbReference>
<evidence type="ECO:0000313" key="13">
    <source>
        <dbReference type="EMBL" id="CAF0969777.1"/>
    </source>
</evidence>
<evidence type="ECO:0000256" key="7">
    <source>
        <dbReference type="ARBA" id="ARBA00023053"/>
    </source>
</evidence>
<keyword evidence="15" id="KW-1185">Reference proteome</keyword>
<dbReference type="OrthoDB" id="6132759at2759"/>
<comment type="caution">
    <text evidence="14">The sequence shown here is derived from an EMBL/GenBank/DDBJ whole genome shotgun (WGS) entry which is preliminary data.</text>
</comment>
<dbReference type="NCBIfam" id="TIGR00813">
    <property type="entry name" value="sss"/>
    <property type="match status" value="1"/>
</dbReference>
<dbReference type="GO" id="GO:0006814">
    <property type="term" value="P:sodium ion transport"/>
    <property type="evidence" value="ECO:0007669"/>
    <property type="project" value="UniProtKB-KW"/>
</dbReference>
<feature type="transmembrane region" description="Helical" evidence="12">
    <location>
        <begin position="333"/>
        <end position="358"/>
    </location>
</feature>
<keyword evidence="7" id="KW-0915">Sodium</keyword>
<feature type="transmembrane region" description="Helical" evidence="12">
    <location>
        <begin position="79"/>
        <end position="97"/>
    </location>
</feature>
<comment type="subcellular location">
    <subcellularLocation>
        <location evidence="1">Cell membrane</location>
        <topology evidence="1">Multi-pass membrane protein</topology>
    </subcellularLocation>
</comment>
<dbReference type="Gene3D" id="1.20.1730.10">
    <property type="entry name" value="Sodium/glucose cotransporter"/>
    <property type="match status" value="1"/>
</dbReference>
<evidence type="ECO:0000256" key="9">
    <source>
        <dbReference type="ARBA" id="ARBA00023136"/>
    </source>
</evidence>
<feature type="transmembrane region" description="Helical" evidence="12">
    <location>
        <begin position="179"/>
        <end position="202"/>
    </location>
</feature>
<evidence type="ECO:0000256" key="5">
    <source>
        <dbReference type="ARBA" id="ARBA00022692"/>
    </source>
</evidence>
<dbReference type="Proteomes" id="UP000663877">
    <property type="component" value="Unassembled WGS sequence"/>
</dbReference>
<evidence type="ECO:0000256" key="2">
    <source>
        <dbReference type="ARBA" id="ARBA00006434"/>
    </source>
</evidence>
<dbReference type="InterPro" id="IPR001734">
    <property type="entry name" value="Na/solute_symporter"/>
</dbReference>
<keyword evidence="9 12" id="KW-0472">Membrane</keyword>
<accession>A0A814JG32</accession>
<feature type="transmembrane region" description="Helical" evidence="12">
    <location>
        <begin position="504"/>
        <end position="527"/>
    </location>
</feature>
<dbReference type="PANTHER" id="PTHR42985:SF40">
    <property type="entry name" value="LD47995P-RELATED"/>
    <property type="match status" value="1"/>
</dbReference>
<reference evidence="14" key="1">
    <citation type="submission" date="2021-02" db="EMBL/GenBank/DDBJ databases">
        <authorList>
            <person name="Nowell W R."/>
        </authorList>
    </citation>
    <scope>NUCLEOTIDE SEQUENCE</scope>
</reference>
<keyword evidence="8" id="KW-0406">Ion transport</keyword>
<feature type="transmembrane region" description="Helical" evidence="12">
    <location>
        <begin position="118"/>
        <end position="141"/>
    </location>
</feature>
<dbReference type="GO" id="GO:0015293">
    <property type="term" value="F:symporter activity"/>
    <property type="evidence" value="ECO:0007669"/>
    <property type="project" value="TreeGrafter"/>
</dbReference>
<evidence type="ECO:0000256" key="6">
    <source>
        <dbReference type="ARBA" id="ARBA00022989"/>
    </source>
</evidence>
<feature type="transmembrane region" description="Helical" evidence="12">
    <location>
        <begin position="233"/>
        <end position="253"/>
    </location>
</feature>
<evidence type="ECO:0000313" key="15">
    <source>
        <dbReference type="Proteomes" id="UP000663832"/>
    </source>
</evidence>
<keyword evidence="4" id="KW-1003">Cell membrane</keyword>
<dbReference type="InterPro" id="IPR038377">
    <property type="entry name" value="Na/Glc_symporter_sf"/>
</dbReference>
<keyword evidence="5 12" id="KW-0812">Transmembrane</keyword>
<protein>
    <submittedName>
        <fullName evidence="14">Uncharacterized protein</fullName>
    </submittedName>
</protein>
<dbReference type="EMBL" id="CAJNOI010000060">
    <property type="protein sequence ID" value="CAF0969777.1"/>
    <property type="molecule type" value="Genomic_DNA"/>
</dbReference>
<feature type="transmembrane region" description="Helical" evidence="12">
    <location>
        <begin position="437"/>
        <end position="460"/>
    </location>
</feature>
<evidence type="ECO:0000256" key="12">
    <source>
        <dbReference type="SAM" id="Phobius"/>
    </source>
</evidence>
<comment type="similarity">
    <text evidence="2 11">Belongs to the sodium:solute symporter (SSF) (TC 2.A.21) family.</text>
</comment>
<evidence type="ECO:0000256" key="11">
    <source>
        <dbReference type="RuleBase" id="RU362091"/>
    </source>
</evidence>
<feature type="transmembrane region" description="Helical" evidence="12">
    <location>
        <begin position="274"/>
        <end position="296"/>
    </location>
</feature>
<organism evidence="14 15">
    <name type="scientific">Adineta steineri</name>
    <dbReference type="NCBI Taxonomy" id="433720"/>
    <lineage>
        <taxon>Eukaryota</taxon>
        <taxon>Metazoa</taxon>
        <taxon>Spiralia</taxon>
        <taxon>Gnathifera</taxon>
        <taxon>Rotifera</taxon>
        <taxon>Eurotatoria</taxon>
        <taxon>Bdelloidea</taxon>
        <taxon>Adinetida</taxon>
        <taxon>Adinetidae</taxon>
        <taxon>Adineta</taxon>
    </lineage>
</organism>
<dbReference type="Proteomes" id="UP000663832">
    <property type="component" value="Unassembled WGS sequence"/>
</dbReference>
<evidence type="ECO:0000256" key="4">
    <source>
        <dbReference type="ARBA" id="ARBA00022475"/>
    </source>
</evidence>
<feature type="transmembrane region" description="Helical" evidence="12">
    <location>
        <begin position="378"/>
        <end position="399"/>
    </location>
</feature>
<name>A0A814JG32_9BILA</name>
<keyword evidence="10" id="KW-0739">Sodium transport</keyword>
<feature type="transmembrane region" description="Helical" evidence="12">
    <location>
        <begin position="47"/>
        <end position="67"/>
    </location>
</feature>